<dbReference type="Proteomes" id="UP001642540">
    <property type="component" value="Unassembled WGS sequence"/>
</dbReference>
<dbReference type="EMBL" id="CAXLJM020000050">
    <property type="protein sequence ID" value="CAL8114767.1"/>
    <property type="molecule type" value="Genomic_DNA"/>
</dbReference>
<reference evidence="2 3" key="1">
    <citation type="submission" date="2024-08" db="EMBL/GenBank/DDBJ databases">
        <authorList>
            <person name="Cucini C."/>
            <person name="Frati F."/>
        </authorList>
    </citation>
    <scope>NUCLEOTIDE SEQUENCE [LARGE SCALE GENOMIC DNA]</scope>
</reference>
<keyword evidence="3" id="KW-1185">Reference proteome</keyword>
<accession>A0ABP1R0X5</accession>
<feature type="signal peptide" evidence="1">
    <location>
        <begin position="1"/>
        <end position="25"/>
    </location>
</feature>
<proteinExistence type="predicted"/>
<organism evidence="2 3">
    <name type="scientific">Orchesella dallaii</name>
    <dbReference type="NCBI Taxonomy" id="48710"/>
    <lineage>
        <taxon>Eukaryota</taxon>
        <taxon>Metazoa</taxon>
        <taxon>Ecdysozoa</taxon>
        <taxon>Arthropoda</taxon>
        <taxon>Hexapoda</taxon>
        <taxon>Collembola</taxon>
        <taxon>Entomobryomorpha</taxon>
        <taxon>Entomobryoidea</taxon>
        <taxon>Orchesellidae</taxon>
        <taxon>Orchesellinae</taxon>
        <taxon>Orchesella</taxon>
    </lineage>
</organism>
<keyword evidence="1" id="KW-0732">Signal</keyword>
<evidence type="ECO:0000313" key="2">
    <source>
        <dbReference type="EMBL" id="CAL8114767.1"/>
    </source>
</evidence>
<evidence type="ECO:0000313" key="3">
    <source>
        <dbReference type="Proteomes" id="UP001642540"/>
    </source>
</evidence>
<evidence type="ECO:0000256" key="1">
    <source>
        <dbReference type="SAM" id="SignalP"/>
    </source>
</evidence>
<protein>
    <recommendedName>
        <fullName evidence="4">Secreted protein</fullName>
    </recommendedName>
</protein>
<feature type="chain" id="PRO_5045595035" description="Secreted protein" evidence="1">
    <location>
        <begin position="26"/>
        <end position="140"/>
    </location>
</feature>
<comment type="caution">
    <text evidence="2">The sequence shown here is derived from an EMBL/GenBank/DDBJ whole genome shotgun (WGS) entry which is preliminary data.</text>
</comment>
<name>A0ABP1R0X5_9HEXA</name>
<evidence type="ECO:0008006" key="4">
    <source>
        <dbReference type="Google" id="ProtNLM"/>
    </source>
</evidence>
<gene>
    <name evidence="2" type="ORF">ODALV1_LOCUS16607</name>
</gene>
<sequence length="140" mass="16093">MGCSTLGNIVVVQLCIHIFIKTAAPAILTNPCIIDNQEDDCEDETLFNPFRSRPRPSDAYLVRVGTCDEKFTLVEIRRKNKGPPYVTICHDETRDSTLWVKHYINGRLLRSPQSPERSKCFTKDIFYIRSPRISPQNSYT</sequence>